<accession>A0A0H5RAF7</accession>
<reference evidence="3" key="1">
    <citation type="submission" date="2015-04" db="EMBL/GenBank/DDBJ databases">
        <title>The genome sequence of the plant pathogenic Rhizarian Plasmodiophora brassicae reveals insights in its biotrophic life cycle and the origin of chitin synthesis.</title>
        <authorList>
            <person name="Schwelm A."/>
            <person name="Fogelqvist J."/>
            <person name="Knaust A."/>
            <person name="Julke S."/>
            <person name="Lilja T."/>
            <person name="Dhandapani V."/>
            <person name="Bonilla-Rosso G."/>
            <person name="Karlsson M."/>
            <person name="Shevchenko A."/>
            <person name="Choi S.R."/>
            <person name="Kim H.G."/>
            <person name="Park J.Y."/>
            <person name="Lim Y.P."/>
            <person name="Ludwig-Muller J."/>
            <person name="Dixelius C."/>
        </authorList>
    </citation>
    <scope>NUCLEOTIDE SEQUENCE</scope>
    <source>
        <tissue evidence="3">Potato root galls</tissue>
    </source>
</reference>
<dbReference type="EMBL" id="HACM01010205">
    <property type="protein sequence ID" value="CRZ10647.1"/>
    <property type="molecule type" value="Transcribed_RNA"/>
</dbReference>
<dbReference type="PANTHER" id="PTHR23149:SF27">
    <property type="entry name" value="PIN2_TERF1-INTERACTING TELOMERASE INHIBITOR 1"/>
    <property type="match status" value="1"/>
</dbReference>
<feature type="region of interest" description="Disordered" evidence="1">
    <location>
        <begin position="220"/>
        <end position="239"/>
    </location>
</feature>
<feature type="compositionally biased region" description="Basic and acidic residues" evidence="1">
    <location>
        <begin position="268"/>
        <end position="309"/>
    </location>
</feature>
<dbReference type="GO" id="GO:0003676">
    <property type="term" value="F:nucleic acid binding"/>
    <property type="evidence" value="ECO:0007669"/>
    <property type="project" value="InterPro"/>
</dbReference>
<dbReference type="Pfam" id="PF01585">
    <property type="entry name" value="G-patch"/>
    <property type="match status" value="1"/>
</dbReference>
<sequence>MGLGTRHGASFWDEEKGNVGYKLMQNMGWTVGTGLGKTGSGTTQGLRVKKKKGMEGIGVAKDDRDDMWSAATSAYNDLLKRLNSGAADPAAPDQGNTLTTIQQYRSRTQLYTRFKRGKDISAYSANQLDQILGRRSGSYAAASEKKPSTEVHTITNKKTIEEYFRQKRLETGSGISEQERIYDELSCLVTTGRGGLGSSINRQQDSLAEQHLNVNIPPRFKHTDQVKVSKHRSKSTELQKIRDRTKMVDDSGMVVKKESAKSGKKQRKADGDVKLKVKNTKVESERKRAKTDQVESKRTRVNTGDDGKTIAKQKKVRSESTRVSTDDDNKATVKKEKVKSVKKTTDNDKPKTKKRRKEVVGSKGKGQAI</sequence>
<dbReference type="AlphaFoldDB" id="A0A0H5RAF7"/>
<evidence type="ECO:0000313" key="3">
    <source>
        <dbReference type="EMBL" id="CRZ10647.1"/>
    </source>
</evidence>
<dbReference type="PROSITE" id="PS50174">
    <property type="entry name" value="G_PATCH"/>
    <property type="match status" value="1"/>
</dbReference>
<dbReference type="PANTHER" id="PTHR23149">
    <property type="entry name" value="G PATCH DOMAIN CONTAINING PROTEIN"/>
    <property type="match status" value="1"/>
</dbReference>
<protein>
    <recommendedName>
        <fullName evidence="2">G-patch domain-containing protein</fullName>
    </recommendedName>
</protein>
<evidence type="ECO:0000259" key="2">
    <source>
        <dbReference type="PROSITE" id="PS50174"/>
    </source>
</evidence>
<name>A0A0H5RAF7_9EUKA</name>
<feature type="domain" description="G-patch" evidence="2">
    <location>
        <begin position="16"/>
        <end position="62"/>
    </location>
</feature>
<dbReference type="InterPro" id="IPR000467">
    <property type="entry name" value="G_patch_dom"/>
</dbReference>
<feature type="compositionally biased region" description="Basic and acidic residues" evidence="1">
    <location>
        <begin position="247"/>
        <end position="261"/>
    </location>
</feature>
<dbReference type="GO" id="GO:0010521">
    <property type="term" value="F:telomerase inhibitor activity"/>
    <property type="evidence" value="ECO:0007669"/>
    <property type="project" value="TreeGrafter"/>
</dbReference>
<evidence type="ECO:0000256" key="1">
    <source>
        <dbReference type="SAM" id="MobiDB-lite"/>
    </source>
</evidence>
<feature type="compositionally biased region" description="Basic and acidic residues" evidence="1">
    <location>
        <begin position="316"/>
        <end position="350"/>
    </location>
</feature>
<feature type="region of interest" description="Disordered" evidence="1">
    <location>
        <begin position="247"/>
        <end position="369"/>
    </location>
</feature>
<proteinExistence type="predicted"/>
<dbReference type="InterPro" id="IPR050656">
    <property type="entry name" value="PINX1"/>
</dbReference>
<dbReference type="SMART" id="SM00443">
    <property type="entry name" value="G_patch"/>
    <property type="match status" value="1"/>
</dbReference>
<dbReference type="GO" id="GO:0005730">
    <property type="term" value="C:nucleolus"/>
    <property type="evidence" value="ECO:0007669"/>
    <property type="project" value="TreeGrafter"/>
</dbReference>
<organism evidence="3">
    <name type="scientific">Spongospora subterranea</name>
    <dbReference type="NCBI Taxonomy" id="70186"/>
    <lineage>
        <taxon>Eukaryota</taxon>
        <taxon>Sar</taxon>
        <taxon>Rhizaria</taxon>
        <taxon>Endomyxa</taxon>
        <taxon>Phytomyxea</taxon>
        <taxon>Plasmodiophorida</taxon>
        <taxon>Plasmodiophoridae</taxon>
        <taxon>Spongospora</taxon>
    </lineage>
</organism>